<feature type="signal peptide" evidence="1">
    <location>
        <begin position="1"/>
        <end position="25"/>
    </location>
</feature>
<accession>A0ABX8XWB8</accession>
<name>A0ABX8XWB8_9ACTN</name>
<evidence type="ECO:0000313" key="3">
    <source>
        <dbReference type="Proteomes" id="UP000827138"/>
    </source>
</evidence>
<evidence type="ECO:0000256" key="1">
    <source>
        <dbReference type="SAM" id="SignalP"/>
    </source>
</evidence>
<dbReference type="Proteomes" id="UP000827138">
    <property type="component" value="Chromosome"/>
</dbReference>
<reference evidence="2 3" key="1">
    <citation type="submission" date="2021-08" db="EMBL/GenBank/DDBJ databases">
        <authorList>
            <person name="Ping M."/>
        </authorList>
    </citation>
    <scope>NUCLEOTIDE SEQUENCE [LARGE SCALE GENOMIC DNA]</scope>
    <source>
        <strain evidence="2 3">MG28</strain>
    </source>
</reference>
<feature type="chain" id="PRO_5047349409" description="Secreted protein" evidence="1">
    <location>
        <begin position="26"/>
        <end position="92"/>
    </location>
</feature>
<evidence type="ECO:0000313" key="2">
    <source>
        <dbReference type="EMBL" id="QYX79964.1"/>
    </source>
</evidence>
<sequence length="92" mass="9407">MKSLKAAAVITGSLIIAGAAAPAFAQSATEVVHKSLSNTANTLNRGPVQVQPLKGDVIDVKEKEKALLNTVDRTSTALGKGTPLLGGLSQQK</sequence>
<keyword evidence="1" id="KW-0732">Signal</keyword>
<protein>
    <recommendedName>
        <fullName evidence="4">Secreted protein</fullName>
    </recommendedName>
</protein>
<evidence type="ECO:0008006" key="4">
    <source>
        <dbReference type="Google" id="ProtNLM"/>
    </source>
</evidence>
<dbReference type="EMBL" id="CP080647">
    <property type="protein sequence ID" value="QYX79964.1"/>
    <property type="molecule type" value="Genomic_DNA"/>
</dbReference>
<proteinExistence type="predicted"/>
<dbReference type="RefSeq" id="WP_220648714.1">
    <property type="nucleotide sequence ID" value="NZ_CP080647.1"/>
</dbReference>
<keyword evidence="3" id="KW-1185">Reference proteome</keyword>
<gene>
    <name evidence="2" type="ORF">K1J60_28635</name>
</gene>
<organism evidence="2 3">
    <name type="scientific">Streptomyces akebiae</name>
    <dbReference type="NCBI Taxonomy" id="2865673"/>
    <lineage>
        <taxon>Bacteria</taxon>
        <taxon>Bacillati</taxon>
        <taxon>Actinomycetota</taxon>
        <taxon>Actinomycetes</taxon>
        <taxon>Kitasatosporales</taxon>
        <taxon>Streptomycetaceae</taxon>
        <taxon>Streptomyces</taxon>
    </lineage>
</organism>